<evidence type="ECO:0000313" key="2">
    <source>
        <dbReference type="Proteomes" id="UP001595867"/>
    </source>
</evidence>
<organism evidence="1 2">
    <name type="scientific">Actinoplanes subglobosus</name>
    <dbReference type="NCBI Taxonomy" id="1547892"/>
    <lineage>
        <taxon>Bacteria</taxon>
        <taxon>Bacillati</taxon>
        <taxon>Actinomycetota</taxon>
        <taxon>Actinomycetes</taxon>
        <taxon>Micromonosporales</taxon>
        <taxon>Micromonosporaceae</taxon>
        <taxon>Actinoplanes</taxon>
    </lineage>
</organism>
<evidence type="ECO:0000313" key="1">
    <source>
        <dbReference type="EMBL" id="MFC4065823.1"/>
    </source>
</evidence>
<proteinExistence type="predicted"/>
<comment type="caution">
    <text evidence="1">The sequence shown here is derived from an EMBL/GenBank/DDBJ whole genome shotgun (WGS) entry which is preliminary data.</text>
</comment>
<name>A0ABV8INM1_9ACTN</name>
<dbReference type="SUPFAM" id="SSF51338">
    <property type="entry name" value="Composite domain of metallo-dependent hydrolases"/>
    <property type="match status" value="1"/>
</dbReference>
<dbReference type="InterPro" id="IPR011059">
    <property type="entry name" value="Metal-dep_hydrolase_composite"/>
</dbReference>
<reference evidence="2" key="1">
    <citation type="journal article" date="2019" name="Int. J. Syst. Evol. Microbiol.">
        <title>The Global Catalogue of Microorganisms (GCM) 10K type strain sequencing project: providing services to taxonomists for standard genome sequencing and annotation.</title>
        <authorList>
            <consortium name="The Broad Institute Genomics Platform"/>
            <consortium name="The Broad Institute Genome Sequencing Center for Infectious Disease"/>
            <person name="Wu L."/>
            <person name="Ma J."/>
        </authorList>
    </citation>
    <scope>NUCLEOTIDE SEQUENCE [LARGE SCALE GENOMIC DNA]</scope>
    <source>
        <strain evidence="2">TBRC 5832</strain>
    </source>
</reference>
<dbReference type="Gene3D" id="2.30.40.10">
    <property type="entry name" value="Urease, subunit C, domain 1"/>
    <property type="match status" value="1"/>
</dbReference>
<dbReference type="RefSeq" id="WP_378066809.1">
    <property type="nucleotide sequence ID" value="NZ_JBHSBL010000013.1"/>
</dbReference>
<protein>
    <submittedName>
        <fullName evidence="1">Uncharacterized protein</fullName>
    </submittedName>
</protein>
<dbReference type="Proteomes" id="UP001595867">
    <property type="component" value="Unassembled WGS sequence"/>
</dbReference>
<gene>
    <name evidence="1" type="ORF">ACFO0C_12855</name>
</gene>
<keyword evidence="2" id="KW-1185">Reference proteome</keyword>
<sequence length="52" mass="5585">MDVTGAVVTCLGVPDVHTVIVDGTVVKRDGQLTALDLRELRHATRRILSVTS</sequence>
<accession>A0ABV8INM1</accession>
<dbReference type="EMBL" id="JBHSBL010000013">
    <property type="protein sequence ID" value="MFC4065823.1"/>
    <property type="molecule type" value="Genomic_DNA"/>
</dbReference>